<keyword evidence="4" id="KW-1185">Reference proteome</keyword>
<dbReference type="AlphaFoldDB" id="A0AAV0LY50"/>
<evidence type="ECO:0000313" key="3">
    <source>
        <dbReference type="EMBL" id="CAI0439085.1"/>
    </source>
</evidence>
<dbReference type="PANTHER" id="PTHR32285:SF333">
    <property type="entry name" value="PROTEIN TRICHOME BIREFRINGENCE-LIKE 16"/>
    <property type="match status" value="1"/>
</dbReference>
<evidence type="ECO:0000313" key="4">
    <source>
        <dbReference type="Proteomes" id="UP001154282"/>
    </source>
</evidence>
<proteinExistence type="inferred from homology"/>
<feature type="domain" description="Trichome birefringence-like C-terminal" evidence="2">
    <location>
        <begin position="124"/>
        <end position="280"/>
    </location>
</feature>
<organism evidence="3 4">
    <name type="scientific">Linum tenue</name>
    <dbReference type="NCBI Taxonomy" id="586396"/>
    <lineage>
        <taxon>Eukaryota</taxon>
        <taxon>Viridiplantae</taxon>
        <taxon>Streptophyta</taxon>
        <taxon>Embryophyta</taxon>
        <taxon>Tracheophyta</taxon>
        <taxon>Spermatophyta</taxon>
        <taxon>Magnoliopsida</taxon>
        <taxon>eudicotyledons</taxon>
        <taxon>Gunneridae</taxon>
        <taxon>Pentapetalae</taxon>
        <taxon>rosids</taxon>
        <taxon>fabids</taxon>
        <taxon>Malpighiales</taxon>
        <taxon>Linaceae</taxon>
        <taxon>Linum</taxon>
    </lineage>
</organism>
<dbReference type="EMBL" id="CAMGYJ010000006">
    <property type="protein sequence ID" value="CAI0439085.1"/>
    <property type="molecule type" value="Genomic_DNA"/>
</dbReference>
<comment type="similarity">
    <text evidence="1">Belongs to the PC-esterase family. TBL subfamily.</text>
</comment>
<dbReference type="InterPro" id="IPR026057">
    <property type="entry name" value="TBL_C"/>
</dbReference>
<sequence>MWACRTFPRKDFSFEGYRWQPEHCKTTEFEESEFLKRMQDKTIAFIGDSLGRQQFQSLMCMASGGEWRMDVADVGYEFGLVKAPGAIRPDGWAYRFTNTNTTILYYWSASLADLVPVNATNRQTDVRMLLNTGHHWNRGKLKANRWVMYINGEPLEDKGLVDLHAAKNLTVRSVARWLDQQLPSHPRNLKVFFRTISPRHYRDAPMTRGSKVSKDESSDVVIASAVEGTRIKLLDVTALSELRDEAHISNYSAKTTNNVSDCLHWCLPGVPDTWNELLAAQI</sequence>
<dbReference type="GO" id="GO:0016413">
    <property type="term" value="F:O-acetyltransferase activity"/>
    <property type="evidence" value="ECO:0007669"/>
    <property type="project" value="InterPro"/>
</dbReference>
<feature type="domain" description="Trichome birefringence-like C-terminal" evidence="2">
    <location>
        <begin position="28"/>
        <end position="123"/>
    </location>
</feature>
<dbReference type="InterPro" id="IPR029962">
    <property type="entry name" value="TBL"/>
</dbReference>
<evidence type="ECO:0000256" key="1">
    <source>
        <dbReference type="ARBA" id="ARBA00007727"/>
    </source>
</evidence>
<gene>
    <name evidence="3" type="ORF">LITE_LOCUS26029</name>
</gene>
<name>A0AAV0LY50_9ROSI</name>
<dbReference type="Pfam" id="PF13839">
    <property type="entry name" value="PC-Esterase"/>
    <property type="match status" value="2"/>
</dbReference>
<dbReference type="PANTHER" id="PTHR32285">
    <property type="entry name" value="PROTEIN TRICHOME BIREFRINGENCE-LIKE 9-RELATED"/>
    <property type="match status" value="1"/>
</dbReference>
<protein>
    <recommendedName>
        <fullName evidence="2">Trichome birefringence-like C-terminal domain-containing protein</fullName>
    </recommendedName>
</protein>
<accession>A0AAV0LY50</accession>
<comment type="caution">
    <text evidence="3">The sequence shown here is derived from an EMBL/GenBank/DDBJ whole genome shotgun (WGS) entry which is preliminary data.</text>
</comment>
<reference evidence="3" key="1">
    <citation type="submission" date="2022-08" db="EMBL/GenBank/DDBJ databases">
        <authorList>
            <person name="Gutierrez-Valencia J."/>
        </authorList>
    </citation>
    <scope>NUCLEOTIDE SEQUENCE</scope>
</reference>
<dbReference type="Proteomes" id="UP001154282">
    <property type="component" value="Unassembled WGS sequence"/>
</dbReference>
<evidence type="ECO:0000259" key="2">
    <source>
        <dbReference type="Pfam" id="PF13839"/>
    </source>
</evidence>
<dbReference type="GO" id="GO:0005794">
    <property type="term" value="C:Golgi apparatus"/>
    <property type="evidence" value="ECO:0007669"/>
    <property type="project" value="TreeGrafter"/>
</dbReference>